<reference evidence="3" key="1">
    <citation type="journal article" date="2015" name="Genome Announc.">
        <title>Draft genome sequence of Talaromyces cellulolyticus strain Y-94, a source of lignocellulosic biomass-degrading enzymes.</title>
        <authorList>
            <person name="Fujii T."/>
            <person name="Koike H."/>
            <person name="Sawayama S."/>
            <person name="Yano S."/>
            <person name="Inoue H."/>
        </authorList>
    </citation>
    <scope>NUCLEOTIDE SEQUENCE [LARGE SCALE GENOMIC DNA]</scope>
    <source>
        <strain evidence="3">Y-94</strain>
    </source>
</reference>
<dbReference type="Proteomes" id="UP000053095">
    <property type="component" value="Unassembled WGS sequence"/>
</dbReference>
<dbReference type="SUPFAM" id="SSF55729">
    <property type="entry name" value="Acyl-CoA N-acyltransferases (Nat)"/>
    <property type="match status" value="1"/>
</dbReference>
<dbReference type="CDD" id="cd04301">
    <property type="entry name" value="NAT_SF"/>
    <property type="match status" value="1"/>
</dbReference>
<dbReference type="GO" id="GO:0016747">
    <property type="term" value="F:acyltransferase activity, transferring groups other than amino-acyl groups"/>
    <property type="evidence" value="ECO:0007669"/>
    <property type="project" value="InterPro"/>
</dbReference>
<proteinExistence type="predicted"/>
<dbReference type="InterPro" id="IPR000182">
    <property type="entry name" value="GNAT_dom"/>
</dbReference>
<feature type="domain" description="N-acetyltransferase" evidence="1">
    <location>
        <begin position="49"/>
        <end position="253"/>
    </location>
</feature>
<dbReference type="PROSITE" id="PS51186">
    <property type="entry name" value="GNAT"/>
    <property type="match status" value="1"/>
</dbReference>
<evidence type="ECO:0000259" key="1">
    <source>
        <dbReference type="PROSITE" id="PS51186"/>
    </source>
</evidence>
<dbReference type="AlphaFoldDB" id="A0A6V8H1Y5"/>
<organism evidence="2 3">
    <name type="scientific">Talaromyces pinophilus</name>
    <name type="common">Penicillium pinophilum</name>
    <dbReference type="NCBI Taxonomy" id="128442"/>
    <lineage>
        <taxon>Eukaryota</taxon>
        <taxon>Fungi</taxon>
        <taxon>Dikarya</taxon>
        <taxon>Ascomycota</taxon>
        <taxon>Pezizomycotina</taxon>
        <taxon>Eurotiomycetes</taxon>
        <taxon>Eurotiomycetidae</taxon>
        <taxon>Eurotiales</taxon>
        <taxon>Trichocomaceae</taxon>
        <taxon>Talaromyces</taxon>
        <taxon>Talaromyces sect. Talaromyces</taxon>
    </lineage>
</organism>
<gene>
    <name evidence="2" type="ORF">TCE0_017f03462</name>
</gene>
<dbReference type="GO" id="GO:0006048">
    <property type="term" value="P:UDP-N-acetylglucosamine biosynthetic process"/>
    <property type="evidence" value="ECO:0007669"/>
    <property type="project" value="UniProtKB-UniPathway"/>
</dbReference>
<comment type="caution">
    <text evidence="2">The sequence shown here is derived from an EMBL/GenBank/DDBJ whole genome shotgun (WGS) entry which is preliminary data.</text>
</comment>
<name>A0A6V8H1Y5_TALPI</name>
<evidence type="ECO:0000313" key="3">
    <source>
        <dbReference type="Proteomes" id="UP000053095"/>
    </source>
</evidence>
<keyword evidence="3" id="KW-1185">Reference proteome</keyword>
<dbReference type="UniPathway" id="UPA00113">
    <property type="reaction ID" value="UER00529"/>
</dbReference>
<dbReference type="InterPro" id="IPR016181">
    <property type="entry name" value="Acyl_CoA_acyltransferase"/>
</dbReference>
<evidence type="ECO:0000313" key="2">
    <source>
        <dbReference type="EMBL" id="GAM35265.1"/>
    </source>
</evidence>
<dbReference type="EMBL" id="DF933813">
    <property type="protein sequence ID" value="GAM35265.1"/>
    <property type="molecule type" value="Genomic_DNA"/>
</dbReference>
<dbReference type="Pfam" id="PF00583">
    <property type="entry name" value="Acetyltransf_1"/>
    <property type="match status" value="1"/>
</dbReference>
<dbReference type="Gene3D" id="3.40.630.30">
    <property type="match status" value="1"/>
</dbReference>
<protein>
    <submittedName>
        <fullName evidence="2">GNAT family acetyltransferase</fullName>
    </submittedName>
</protein>
<sequence length="255" mass="28704">MASQAMPPSTKKEYTFTTKFYPPLHLSTSKPTTQLYPTPQNPNPATNNPVFTDAMHIRHAVFVQEQHCRAEEEIDDDDARSWGWVVYAHRQGNNQQQDTEGGDGDGGEAVGTIRLVPPPHISHHHLTGSSAPEEKKKVRYDYDHEPYIKITRVAVLASFRGYGLSRLLMRTVEDWAANNKAVIDEMYSQFAQNHMPERGGGGGGREGWNGLIGLHAQVQVERMYAAMGYVTDEAMGRWHEEGIEHLGMFKRVAIF</sequence>
<accession>A0A6V8H1Y5</accession>